<gene>
    <name evidence="2" type="ORF">BLNAU_9374</name>
</gene>
<dbReference type="Proteomes" id="UP001281761">
    <property type="component" value="Unassembled WGS sequence"/>
</dbReference>
<organism evidence="2 3">
    <name type="scientific">Blattamonas nauphoetae</name>
    <dbReference type="NCBI Taxonomy" id="2049346"/>
    <lineage>
        <taxon>Eukaryota</taxon>
        <taxon>Metamonada</taxon>
        <taxon>Preaxostyla</taxon>
        <taxon>Oxymonadida</taxon>
        <taxon>Blattamonas</taxon>
    </lineage>
</organism>
<dbReference type="SUPFAM" id="SSF51126">
    <property type="entry name" value="Pectin lyase-like"/>
    <property type="match status" value="1"/>
</dbReference>
<feature type="signal peptide" evidence="1">
    <location>
        <begin position="1"/>
        <end position="15"/>
    </location>
</feature>
<evidence type="ECO:0000256" key="1">
    <source>
        <dbReference type="SAM" id="SignalP"/>
    </source>
</evidence>
<dbReference type="EMBL" id="JARBJD010000064">
    <property type="protein sequence ID" value="KAK2955684.1"/>
    <property type="molecule type" value="Genomic_DNA"/>
</dbReference>
<keyword evidence="1" id="KW-0732">Signal</keyword>
<keyword evidence="3" id="KW-1185">Reference proteome</keyword>
<sequence>MMVLFLLALLNVAYGFYEPPGSSFQSFDAFLNAQSSIFTNENNAARNLTEVGRATFHASNHIFRSETVSLAGHGSRLVHTNQVKSDSQSSSEMSNKISSERIPILGIVNSSVTMTWWTLESVVWNSAICTVDESNVTISDCEIISSSLQSPFVVISLKSAHGSSISVLSSRYTSTNDHMFPLVGLPPSLTAQSRMISLNRAESSNTFDVCVAETTIFGNDVAFSHEVLALGTGPLFSFGLNTLATSPIVDFGSISVRTSLSNAAFVNVSSTSQLARPTSPMFGSSISQHVSNNRVSSCTNHDEGTAFLDVHFGGSLHALNTSFSDCSRQSNLVVDESHRNITQTGRLFNVSLECTSVKYSHCTYCHMTSADTGHLGGAAILIRDVAVPLTLICCFFDDCTATVSGNDGGAVHFQSDLNNLKPCFVTNCSFTECKVTVKVDGSSAGSLLVYRAQAATISHCFFDKSFSHGRGGTIYSTFCKFTVFNTAFVECETGFYGGAVFIFEVQPLLFHSALFRDNKAGTKYANAADVGLATYSALNLADCFIHCNTSSTVGLYLCQESGGTAIENNTVLIPKHTDTFTISEPVINFADDAATITVTASEALSGTMSFLLSGCLLPRLVHVEFGLPNHPSTTGQGIVTSGADGILPSPPSAAYSVRRWSWGGNVFPPFVLSATASPVDAETGQIDVTGIYLTSGTYSMVVRGSDDSEVTTVPVFENQSALTVTHEMSSTESNKLKYGMEYTIEEVRCDGELVRMESVYTFTIPYPASTLERVDQTNDWDWTQLRFEGTNLVGARYTLRLETDDAVSPPHSTTVELSPSSLTSLSTWTAVLYPLTAPALLYERRYKVLSAVSVDGLHTPTITVGSFSTPSEPARIVSLVLSKYEDSMKTAVFSVTGRALTPNLKYSVFVNVSGTSTQKEIFVTATGAESGIGKAILFSTDVSEIELSYSTTYTVEGVEDKDGVSVLYHSGLTFTTESEPMRLVTFRIERYLEKDKKVEFRMTGQKLETDETYDVSLSVGSSVKHVVSMKFSASDDAWMGSALLYPLSSAELWYGVEYNVTEFSQTVSSTTTTYFFEAITVEIIPEPPRLTTLNPIVDYSDQDKKGVVSLSGIGLSGEYTVTMTRSKGLSGTETMSVSFDSSGKGTIDGLLYGTAEVGEIGLKYGTIYEVSGMLNSSSQSVYFESDLVFETIAEPSRLTKVNLPTVGEHSNSTTIGFVGHHMVAGEYSVSLENTADETDTPTLVVTFASDGSGSGTAQLHPTAELKYGGTYKVIGMTTNMANARTLHVDGGLTFPVTPEPSRLTGIMLTGKLDKEKKVSFSCSGRGMKNGPYKIKLSGSKTISASFDERGLTGSGTAVLFSTDVSEIELSYSTTYTVEGVEDKEGNSVLYHSGLTFTTESEPMRLVTFTFARYLEKDKKVEFRMEGKELETDETYDVSLSVGSSVKHVVSMTFSVSDDAWMGSALLYPLSDAELSYGVEYNVTEFSQTVSSTTTTHFFESNFVKIMAEPRRLISIDSIVATGMNKSVLTLSSRTLTPNDQYELVFTGSPLTTSNADHIFTVNVTVTSALLSTVDVTLYPSGANTVKYGHEYVLTSMIQKGESESILFENDGCKFRTPSEPARLKSIAASELKGDQKSLISLTITTAALLPNTPYSLTLLSTSTGKTPSHKRVLTMTTSESGLLPVFDACLYPFVTPSDSQLSYNTTYTVDSLSCSDGKTLVDFGISFFVPVEPARVEDVDFHLNGDRTKLEVTLIGRHLEDGMGKVCLKKDNQVWESLAVIELMNSTHAKAEFNVDATQSPSHIKYQSEYRVIPMGDASSGFLVNEDVVILVPDRPLVTNVELSYNTIKTALVVHFLGTNLKLDKTYTITLNSSDTLTAVFNTSSESSTETLAIGWPDTLQYGSTYTITSIICKNDVSDQISIENGVFTVDEIPEEITIFCNTSSTNISVLCGERGKMCQTLDSAWIVAGTRFSRPTFALLDKTTLSRTLVVPTGSHVVFVNGSSSEPTLTVHSGSSSTDGTAMITLTEAFVEFRNVDVEIDWTASTFVFLQATRGEIVLKDGSFTTKQAGNEEGETDDVCRWETGLIELIDCTTEVHSNEFHHLAHGAVNMKGGKLSIRTSSFDNNIPPSSLFPSARRNIHCSGDGEIEVGSLKAGDGFLDGLSAWISAETCSVKGMNWIAAAPLFIPTLSSSQSSSSFNKTTKTFEVKIVGTTLIPCGLFLGVFEWDEKLKKEGTQIPIEVNMETATNWTETGFSVSVKENMTKALDRTFSLRARLVFGKNSTTNESFLQSRSHGFAEGG</sequence>
<evidence type="ECO:0000313" key="2">
    <source>
        <dbReference type="EMBL" id="KAK2955684.1"/>
    </source>
</evidence>
<feature type="chain" id="PRO_5046852200" evidence="1">
    <location>
        <begin position="16"/>
        <end position="2302"/>
    </location>
</feature>
<accession>A0ABQ9XW28</accession>
<dbReference type="InterPro" id="IPR011050">
    <property type="entry name" value="Pectin_lyase_fold/virulence"/>
</dbReference>
<protein>
    <submittedName>
        <fullName evidence="2">Uncharacterized protein</fullName>
    </submittedName>
</protein>
<proteinExistence type="predicted"/>
<reference evidence="2 3" key="1">
    <citation type="journal article" date="2022" name="bioRxiv">
        <title>Genomics of Preaxostyla Flagellates Illuminates Evolutionary Transitions and the Path Towards Mitochondrial Loss.</title>
        <authorList>
            <person name="Novak L.V.F."/>
            <person name="Treitli S.C."/>
            <person name="Pyrih J."/>
            <person name="Halakuc P."/>
            <person name="Pipaliya S.V."/>
            <person name="Vacek V."/>
            <person name="Brzon O."/>
            <person name="Soukal P."/>
            <person name="Eme L."/>
            <person name="Dacks J.B."/>
            <person name="Karnkowska A."/>
            <person name="Elias M."/>
            <person name="Hampl V."/>
        </authorList>
    </citation>
    <scope>NUCLEOTIDE SEQUENCE [LARGE SCALE GENOMIC DNA]</scope>
    <source>
        <strain evidence="2">NAU3</strain>
        <tissue evidence="2">Gut</tissue>
    </source>
</reference>
<evidence type="ECO:0000313" key="3">
    <source>
        <dbReference type="Proteomes" id="UP001281761"/>
    </source>
</evidence>
<name>A0ABQ9XW28_9EUKA</name>
<comment type="caution">
    <text evidence="2">The sequence shown here is derived from an EMBL/GenBank/DDBJ whole genome shotgun (WGS) entry which is preliminary data.</text>
</comment>